<dbReference type="SUPFAM" id="SSF55315">
    <property type="entry name" value="L30e-like"/>
    <property type="match status" value="1"/>
</dbReference>
<dbReference type="GO" id="GO:0032259">
    <property type="term" value="P:methylation"/>
    <property type="evidence" value="ECO:0007669"/>
    <property type="project" value="UniProtKB-KW"/>
</dbReference>
<evidence type="ECO:0000313" key="7">
    <source>
        <dbReference type="EMBL" id="ARN79306.1"/>
    </source>
</evidence>
<dbReference type="Pfam" id="PF00588">
    <property type="entry name" value="SpoU_methylase"/>
    <property type="match status" value="1"/>
</dbReference>
<dbReference type="InterPro" id="IPR029026">
    <property type="entry name" value="tRNA_m1G_MTases_N"/>
</dbReference>
<accession>A0A1W6MP76</accession>
<evidence type="ECO:0000313" key="8">
    <source>
        <dbReference type="Proteomes" id="UP000193431"/>
    </source>
</evidence>
<dbReference type="Pfam" id="PF22435">
    <property type="entry name" value="MRM3-like_sub_bind"/>
    <property type="match status" value="1"/>
</dbReference>
<proteinExistence type="inferred from homology"/>
<comment type="similarity">
    <text evidence="1">Belongs to the class IV-like SAM-binding methyltransferase superfamily. RNA methyltransferase TrmH family.</text>
</comment>
<dbReference type="SUPFAM" id="SSF75217">
    <property type="entry name" value="alpha/beta knot"/>
    <property type="match status" value="1"/>
</dbReference>
<evidence type="ECO:0000256" key="2">
    <source>
        <dbReference type="ARBA" id="ARBA00022603"/>
    </source>
</evidence>
<dbReference type="PANTHER" id="PTHR43191:SF2">
    <property type="entry name" value="RRNA METHYLTRANSFERASE 3, MITOCHONDRIAL"/>
    <property type="match status" value="1"/>
</dbReference>
<name>A0A1W6MP76_9FLAO</name>
<dbReference type="InterPro" id="IPR029064">
    <property type="entry name" value="Ribosomal_eL30-like_sf"/>
</dbReference>
<dbReference type="EMBL" id="CP019344">
    <property type="protein sequence ID" value="ARN79306.1"/>
    <property type="molecule type" value="Genomic_DNA"/>
</dbReference>
<dbReference type="InterPro" id="IPR001537">
    <property type="entry name" value="SpoU_MeTrfase"/>
</dbReference>
<dbReference type="Gene3D" id="3.30.1330.30">
    <property type="match status" value="1"/>
</dbReference>
<dbReference type="Gene3D" id="3.40.1280.10">
    <property type="match status" value="1"/>
</dbReference>
<reference evidence="7 8" key="1">
    <citation type="submission" date="2016-11" db="EMBL/GenBank/DDBJ databases">
        <title>Trade-off between light-utilization and light-protection in marine flavobacteria.</title>
        <authorList>
            <person name="Kumagai Y."/>
        </authorList>
    </citation>
    <scope>NUCLEOTIDE SEQUENCE [LARGE SCALE GENOMIC DNA]</scope>
    <source>
        <strain evidence="7 8">JCM 13191</strain>
    </source>
</reference>
<dbReference type="AlphaFoldDB" id="A0A1W6MP76"/>
<evidence type="ECO:0000256" key="1">
    <source>
        <dbReference type="ARBA" id="ARBA00007228"/>
    </source>
</evidence>
<gene>
    <name evidence="7" type="ORF">BST97_00805</name>
</gene>
<dbReference type="RefSeq" id="WP_085768100.1">
    <property type="nucleotide sequence ID" value="NZ_CP019344.1"/>
</dbReference>
<dbReference type="InterPro" id="IPR053888">
    <property type="entry name" value="MRM3-like_sub_bind"/>
</dbReference>
<evidence type="ECO:0000259" key="6">
    <source>
        <dbReference type="Pfam" id="PF22435"/>
    </source>
</evidence>
<sequence>MKLITSPHNATIRKIEQLQRKSRARRSEGIFVIEGRREIMLADQGYYELDTLFVCDDLFQDTDTTDPQNIYHKLNIKQSPQVIKVSREVYENIAYRGGVEGCLAFAKAKNFKLQDLQLSEKPLILIAESPEKPGNLGALLRTADAAKVDAMIVVAPTTDLYNPNVIRSSVGCLFTVPTVTVETAAELTDFLQTKKIDLFAATLQNSTRYDQQDFTNGCAIAVGTEATGLDQALRDAAKANVIIPMGGAIDSMNVSVSAAILLFEAKRQRNFK</sequence>
<evidence type="ECO:0000259" key="5">
    <source>
        <dbReference type="Pfam" id="PF00588"/>
    </source>
</evidence>
<organism evidence="7 8">
    <name type="scientific">Nonlabens spongiae</name>
    <dbReference type="NCBI Taxonomy" id="331648"/>
    <lineage>
        <taxon>Bacteria</taxon>
        <taxon>Pseudomonadati</taxon>
        <taxon>Bacteroidota</taxon>
        <taxon>Flavobacteriia</taxon>
        <taxon>Flavobacteriales</taxon>
        <taxon>Flavobacteriaceae</taxon>
        <taxon>Nonlabens</taxon>
    </lineage>
</organism>
<dbReference type="OrthoDB" id="9794400at2"/>
<evidence type="ECO:0000256" key="4">
    <source>
        <dbReference type="SAM" id="Phobius"/>
    </source>
</evidence>
<dbReference type="PANTHER" id="PTHR43191">
    <property type="entry name" value="RRNA METHYLTRANSFERASE 3"/>
    <property type="match status" value="1"/>
</dbReference>
<keyword evidence="4" id="KW-1133">Transmembrane helix</keyword>
<feature type="transmembrane region" description="Helical" evidence="4">
    <location>
        <begin position="241"/>
        <end position="263"/>
    </location>
</feature>
<dbReference type="STRING" id="331648.BST97_00805"/>
<evidence type="ECO:0000256" key="3">
    <source>
        <dbReference type="ARBA" id="ARBA00022679"/>
    </source>
</evidence>
<keyword evidence="8" id="KW-1185">Reference proteome</keyword>
<protein>
    <submittedName>
        <fullName evidence="7">rRNA methyltransferase</fullName>
    </submittedName>
</protein>
<feature type="domain" description="tRNA/rRNA methyltransferase SpoU type" evidence="5">
    <location>
        <begin position="123"/>
        <end position="263"/>
    </location>
</feature>
<feature type="domain" description="MRM3-like substrate binding" evidence="6">
    <location>
        <begin position="9"/>
        <end position="104"/>
    </location>
</feature>
<keyword evidence="3 7" id="KW-0808">Transferase</keyword>
<dbReference type="InterPro" id="IPR051259">
    <property type="entry name" value="rRNA_Methyltransferase"/>
</dbReference>
<keyword evidence="4" id="KW-0472">Membrane</keyword>
<dbReference type="Proteomes" id="UP000193431">
    <property type="component" value="Chromosome"/>
</dbReference>
<dbReference type="GO" id="GO:0006396">
    <property type="term" value="P:RNA processing"/>
    <property type="evidence" value="ECO:0007669"/>
    <property type="project" value="InterPro"/>
</dbReference>
<keyword evidence="4" id="KW-0812">Transmembrane</keyword>
<dbReference type="InterPro" id="IPR029028">
    <property type="entry name" value="Alpha/beta_knot_MTases"/>
</dbReference>
<dbReference type="GO" id="GO:0003723">
    <property type="term" value="F:RNA binding"/>
    <property type="evidence" value="ECO:0007669"/>
    <property type="project" value="InterPro"/>
</dbReference>
<dbReference type="GO" id="GO:0008173">
    <property type="term" value="F:RNA methyltransferase activity"/>
    <property type="evidence" value="ECO:0007669"/>
    <property type="project" value="InterPro"/>
</dbReference>
<keyword evidence="2 7" id="KW-0489">Methyltransferase</keyword>